<protein>
    <submittedName>
        <fullName evidence="1">Uncharacterized protein</fullName>
    </submittedName>
</protein>
<organism evidence="1 2">
    <name type="scientific">Pseudomonas cerasi</name>
    <dbReference type="NCBI Taxonomy" id="1583341"/>
    <lineage>
        <taxon>Bacteria</taxon>
        <taxon>Pseudomonadati</taxon>
        <taxon>Pseudomonadota</taxon>
        <taxon>Gammaproteobacteria</taxon>
        <taxon>Pseudomonadales</taxon>
        <taxon>Pseudomonadaceae</taxon>
        <taxon>Pseudomonas</taxon>
    </lineage>
</organism>
<name>A0A193SST3_9PSED</name>
<accession>A0A193SST3</accession>
<dbReference type="AlphaFoldDB" id="A0A193SST3"/>
<evidence type="ECO:0000313" key="2">
    <source>
        <dbReference type="Proteomes" id="UP000239025"/>
    </source>
</evidence>
<evidence type="ECO:0000313" key="1">
    <source>
        <dbReference type="EMBL" id="SOS21609.1"/>
    </source>
</evidence>
<sequence length="47" mass="5180">MPFSFKVLGIRLPLGRGMTDDTITPEYFARRLLNAGVVRSGVGDELL</sequence>
<keyword evidence="2" id="KW-1185">Reference proteome</keyword>
<gene>
    <name evidence="1" type="ORF">PL963_03519</name>
</gene>
<reference evidence="2" key="1">
    <citation type="submission" date="2017-11" db="EMBL/GenBank/DDBJ databases">
        <authorList>
            <person name="Blom J."/>
        </authorList>
    </citation>
    <scope>NUCLEOTIDE SEQUENCE [LARGE SCALE GENOMIC DNA]</scope>
</reference>
<dbReference type="EMBL" id="LT963395">
    <property type="protein sequence ID" value="SOS21609.1"/>
    <property type="molecule type" value="Genomic_DNA"/>
</dbReference>
<proteinExistence type="predicted"/>
<dbReference type="Proteomes" id="UP000239025">
    <property type="component" value="Chromosome 1"/>
</dbReference>